<organism evidence="12">
    <name type="scientific">freshwater metagenome</name>
    <dbReference type="NCBI Taxonomy" id="449393"/>
    <lineage>
        <taxon>unclassified sequences</taxon>
        <taxon>metagenomes</taxon>
        <taxon>ecological metagenomes</taxon>
    </lineage>
</organism>
<dbReference type="FunFam" id="1.10.357.140:FF:000001">
    <property type="entry name" value="Protoheme IX farnesyltransferase"/>
    <property type="match status" value="1"/>
</dbReference>
<reference evidence="12" key="1">
    <citation type="submission" date="2020-05" db="EMBL/GenBank/DDBJ databases">
        <authorList>
            <person name="Chiriac C."/>
            <person name="Salcher M."/>
            <person name="Ghai R."/>
            <person name="Kavagutti S V."/>
        </authorList>
    </citation>
    <scope>NUCLEOTIDE SEQUENCE</scope>
</reference>
<evidence type="ECO:0000256" key="8">
    <source>
        <dbReference type="ARBA" id="ARBA00023136"/>
    </source>
</evidence>
<dbReference type="InterPro" id="IPR006369">
    <property type="entry name" value="Protohaem_IX_farnesylTrfase"/>
</dbReference>
<name>A0A6J6NBD9_9ZZZZ</name>
<feature type="transmembrane region" description="Helical" evidence="11">
    <location>
        <begin position="36"/>
        <end position="60"/>
    </location>
</feature>
<dbReference type="GO" id="GO:0005886">
    <property type="term" value="C:plasma membrane"/>
    <property type="evidence" value="ECO:0007669"/>
    <property type="project" value="UniProtKB-SubCell"/>
</dbReference>
<keyword evidence="8 11" id="KW-0472">Membrane</keyword>
<evidence type="ECO:0000256" key="11">
    <source>
        <dbReference type="SAM" id="Phobius"/>
    </source>
</evidence>
<feature type="transmembrane region" description="Helical" evidence="11">
    <location>
        <begin position="110"/>
        <end position="128"/>
    </location>
</feature>
<evidence type="ECO:0000256" key="3">
    <source>
        <dbReference type="ARBA" id="ARBA00022475"/>
    </source>
</evidence>
<comment type="pathway">
    <text evidence="2">Porphyrin-containing compound metabolism; heme O biosynthesis; heme O from protoheme: step 1/1.</text>
</comment>
<dbReference type="AlphaFoldDB" id="A0A6J6NBD9"/>
<comment type="subcellular location">
    <subcellularLocation>
        <location evidence="1">Cell membrane</location>
        <topology evidence="1">Multi-pass membrane protein</topology>
    </subcellularLocation>
</comment>
<dbReference type="InterPro" id="IPR030470">
    <property type="entry name" value="UbiA_prenylTrfase_CS"/>
</dbReference>
<dbReference type="NCBIfam" id="NF003349">
    <property type="entry name" value="PRK04375.1-2"/>
    <property type="match status" value="1"/>
</dbReference>
<dbReference type="CDD" id="cd13957">
    <property type="entry name" value="PT_UbiA_Cox10"/>
    <property type="match status" value="1"/>
</dbReference>
<evidence type="ECO:0000256" key="2">
    <source>
        <dbReference type="ARBA" id="ARBA00004919"/>
    </source>
</evidence>
<dbReference type="Gene3D" id="1.10.357.140">
    <property type="entry name" value="UbiA prenyltransferase"/>
    <property type="match status" value="1"/>
</dbReference>
<evidence type="ECO:0000256" key="6">
    <source>
        <dbReference type="ARBA" id="ARBA00022989"/>
    </source>
</evidence>
<dbReference type="PANTHER" id="PTHR43448:SF7">
    <property type="entry name" value="4-HYDROXYBENZOATE SOLANESYLTRANSFERASE"/>
    <property type="match status" value="1"/>
</dbReference>
<keyword evidence="6 11" id="KW-1133">Transmembrane helix</keyword>
<dbReference type="HAMAP" id="MF_00154">
    <property type="entry name" value="CyoE_CtaB"/>
    <property type="match status" value="1"/>
</dbReference>
<dbReference type="GO" id="GO:0006783">
    <property type="term" value="P:heme biosynthetic process"/>
    <property type="evidence" value="ECO:0007669"/>
    <property type="project" value="UniProtKB-KW"/>
</dbReference>
<dbReference type="InterPro" id="IPR000537">
    <property type="entry name" value="UbiA_prenyltransferase"/>
</dbReference>
<evidence type="ECO:0000256" key="7">
    <source>
        <dbReference type="ARBA" id="ARBA00023133"/>
    </source>
</evidence>
<evidence type="ECO:0000256" key="4">
    <source>
        <dbReference type="ARBA" id="ARBA00022679"/>
    </source>
</evidence>
<keyword evidence="4" id="KW-0808">Transferase</keyword>
<gene>
    <name evidence="12" type="ORF">UFOPK2359_00783</name>
    <name evidence="13" type="ORF">UFOPK3167_00516</name>
</gene>
<evidence type="ECO:0000256" key="5">
    <source>
        <dbReference type="ARBA" id="ARBA00022692"/>
    </source>
</evidence>
<keyword evidence="5 11" id="KW-0812">Transmembrane</keyword>
<dbReference type="GO" id="GO:0008495">
    <property type="term" value="F:protoheme IX farnesyltransferase activity"/>
    <property type="evidence" value="ECO:0007669"/>
    <property type="project" value="InterPro"/>
</dbReference>
<dbReference type="InterPro" id="IPR044878">
    <property type="entry name" value="UbiA_sf"/>
</dbReference>
<evidence type="ECO:0000313" key="13">
    <source>
        <dbReference type="EMBL" id="CAB4824592.1"/>
    </source>
</evidence>
<proteinExistence type="inferred from homology"/>
<feature type="transmembrane region" description="Helical" evidence="11">
    <location>
        <begin position="160"/>
        <end position="181"/>
    </location>
</feature>
<accession>A0A6J6NBD9</accession>
<dbReference type="PROSITE" id="PS00943">
    <property type="entry name" value="UBIA"/>
    <property type="match status" value="1"/>
</dbReference>
<evidence type="ECO:0000256" key="10">
    <source>
        <dbReference type="ARBA" id="ARBA00042475"/>
    </source>
</evidence>
<dbReference type="EMBL" id="CAFABF010000015">
    <property type="protein sequence ID" value="CAB4824592.1"/>
    <property type="molecule type" value="Genomic_DNA"/>
</dbReference>
<feature type="transmembrane region" description="Helical" evidence="11">
    <location>
        <begin position="265"/>
        <end position="285"/>
    </location>
</feature>
<feature type="transmembrane region" description="Helical" evidence="11">
    <location>
        <begin position="135"/>
        <end position="154"/>
    </location>
</feature>
<evidence type="ECO:0000256" key="1">
    <source>
        <dbReference type="ARBA" id="ARBA00004651"/>
    </source>
</evidence>
<feature type="transmembrane region" description="Helical" evidence="11">
    <location>
        <begin position="214"/>
        <end position="245"/>
    </location>
</feature>
<keyword evidence="3" id="KW-1003">Cell membrane</keyword>
<dbReference type="EMBL" id="CAEZXG010000043">
    <property type="protein sequence ID" value="CAB4682388.1"/>
    <property type="molecule type" value="Genomic_DNA"/>
</dbReference>
<evidence type="ECO:0000313" key="12">
    <source>
        <dbReference type="EMBL" id="CAB4682388.1"/>
    </source>
</evidence>
<protein>
    <recommendedName>
        <fullName evidence="9">Protoheme IX farnesyltransferase</fullName>
    </recommendedName>
    <alternativeName>
        <fullName evidence="10">Heme B farnesyltransferase</fullName>
    </alternativeName>
</protein>
<dbReference type="NCBIfam" id="TIGR01473">
    <property type="entry name" value="cyoE_ctaB"/>
    <property type="match status" value="1"/>
</dbReference>
<sequence length="287" mass="31322">MAARGYIDLMKLRVVELLLVTTVPAMVLAAKGLPSFSLVAMTILAGTLSAGSANAFNMVIESDIDKLMARTSKRPIVTGVLSKQQATIFATVIGVLSLILFWIFTTPLATLLSLIAIAFYVLVYTVGLKRRTSQNIVWGGAAGCMPVFIGWAAVTNSLSLPALAFFMLIFFWTPPHFWALAIKYKDDYSAAGIPMLPVVATKTRVYREMWFHTIMMIASSIWLILSASLPMWSLVVTVLLGLVFARELIALKESSPDYAKTAGKIFQWSITYLSLISVVLVAAQLSA</sequence>
<feature type="transmembrane region" description="Helical" evidence="11">
    <location>
        <begin position="86"/>
        <end position="104"/>
    </location>
</feature>
<dbReference type="PANTHER" id="PTHR43448">
    <property type="entry name" value="PROTOHEME IX FARNESYLTRANSFERASE, MITOCHONDRIAL"/>
    <property type="match status" value="1"/>
</dbReference>
<evidence type="ECO:0000256" key="9">
    <source>
        <dbReference type="ARBA" id="ARBA00040810"/>
    </source>
</evidence>
<dbReference type="Pfam" id="PF01040">
    <property type="entry name" value="UbiA"/>
    <property type="match status" value="1"/>
</dbReference>
<feature type="transmembrane region" description="Helical" evidence="11">
    <location>
        <begin position="12"/>
        <end position="30"/>
    </location>
</feature>
<keyword evidence="7" id="KW-0350">Heme biosynthesis</keyword>